<accession>A0A0K9NXU5</accession>
<proteinExistence type="inferred from homology"/>
<sequence>MVDKEQMEEKKKKEEEQEQVIVLTQPLSLEGGLAAEHLPPNVIQRVLSLFQSIHPGSDLTHFQLSPLFNMPKSQLQCYGEAVYCINEDILSKCAQGKNSLERFTSIVAWSISTTRPVMFGLAPYNPILGETHHVSKGTLNILLEQISHHPPVSALHATDAAHGIELIWCQRPVPKFNGISVDAVIDGKRLVKLLDHGETYEMNSPNLVIRLLPVPGTEWSGNVKIQCERSDLAADISYYRSQSFFGFGGKPRSVKGRIFDVNSLKTIYELNGQWDGTVTLRDTSSGKSSVLYDAKEAISQLKAPVIKDPKGVEPSESTSVWGELSQSILSRNWQKAREVKNEIEEKERILTKERKSKGESWSPRYFTSSKTKEDRWECWPKQQSVPPGPLIV</sequence>
<keyword evidence="6" id="KW-1185">Reference proteome</keyword>
<dbReference type="PANTHER" id="PTHR10972:SF102">
    <property type="entry name" value="OXYSTEROL-BINDING PROTEIN"/>
    <property type="match status" value="1"/>
</dbReference>
<dbReference type="AlphaFoldDB" id="A0A0K9NXU5"/>
<gene>
    <name evidence="5" type="ORF">ZOSMA_519G00040</name>
</gene>
<comment type="similarity">
    <text evidence="2 4">Belongs to the OSBP family.</text>
</comment>
<dbReference type="InterPro" id="IPR018494">
    <property type="entry name" value="Oxysterol-bd_CS"/>
</dbReference>
<evidence type="ECO:0000313" key="5">
    <source>
        <dbReference type="EMBL" id="KMZ61564.1"/>
    </source>
</evidence>
<comment type="function">
    <text evidence="1">May be involved in the transport of sterols.</text>
</comment>
<dbReference type="Gene3D" id="3.30.70.3490">
    <property type="match status" value="1"/>
</dbReference>
<reference evidence="6" key="1">
    <citation type="journal article" date="2016" name="Nature">
        <title>The genome of the seagrass Zostera marina reveals angiosperm adaptation to the sea.</title>
        <authorList>
            <person name="Olsen J.L."/>
            <person name="Rouze P."/>
            <person name="Verhelst B."/>
            <person name="Lin Y.-C."/>
            <person name="Bayer T."/>
            <person name="Collen J."/>
            <person name="Dattolo E."/>
            <person name="De Paoli E."/>
            <person name="Dittami S."/>
            <person name="Maumus F."/>
            <person name="Michel G."/>
            <person name="Kersting A."/>
            <person name="Lauritano C."/>
            <person name="Lohaus R."/>
            <person name="Toepel M."/>
            <person name="Tonon T."/>
            <person name="Vanneste K."/>
            <person name="Amirebrahimi M."/>
            <person name="Brakel J."/>
            <person name="Bostroem C."/>
            <person name="Chovatia M."/>
            <person name="Grimwood J."/>
            <person name="Jenkins J.W."/>
            <person name="Jueterbock A."/>
            <person name="Mraz A."/>
            <person name="Stam W.T."/>
            <person name="Tice H."/>
            <person name="Bornberg-Bauer E."/>
            <person name="Green P.J."/>
            <person name="Pearson G.A."/>
            <person name="Procaccini G."/>
            <person name="Duarte C.M."/>
            <person name="Schmutz J."/>
            <person name="Reusch T.B.H."/>
            <person name="Van de Peer Y."/>
        </authorList>
    </citation>
    <scope>NUCLEOTIDE SEQUENCE [LARGE SCALE GENOMIC DNA]</scope>
    <source>
        <strain evidence="6">cv. Finnish</strain>
    </source>
</reference>
<dbReference type="Gene3D" id="2.40.160.120">
    <property type="match status" value="1"/>
</dbReference>
<dbReference type="PANTHER" id="PTHR10972">
    <property type="entry name" value="OXYSTEROL-BINDING PROTEIN-RELATED"/>
    <property type="match status" value="1"/>
</dbReference>
<evidence type="ECO:0000256" key="1">
    <source>
        <dbReference type="ARBA" id="ARBA00003361"/>
    </source>
</evidence>
<evidence type="ECO:0000256" key="3">
    <source>
        <dbReference type="ARBA" id="ARBA00023055"/>
    </source>
</evidence>
<dbReference type="OrthoDB" id="14833at2759"/>
<dbReference type="Pfam" id="PF01237">
    <property type="entry name" value="Oxysterol_BP"/>
    <property type="match status" value="1"/>
</dbReference>
<keyword evidence="3" id="KW-0813">Transport</keyword>
<dbReference type="InterPro" id="IPR000648">
    <property type="entry name" value="Oxysterol-bd"/>
</dbReference>
<dbReference type="PROSITE" id="PS01013">
    <property type="entry name" value="OSBP"/>
    <property type="match status" value="1"/>
</dbReference>
<protein>
    <submittedName>
        <fullName evidence="5">Oxysterol-binding protein-like</fullName>
    </submittedName>
</protein>
<dbReference type="GO" id="GO:0006869">
    <property type="term" value="P:lipid transport"/>
    <property type="evidence" value="ECO:0007669"/>
    <property type="project" value="UniProtKB-KW"/>
</dbReference>
<evidence type="ECO:0000313" key="6">
    <source>
        <dbReference type="Proteomes" id="UP000036987"/>
    </source>
</evidence>
<evidence type="ECO:0000256" key="2">
    <source>
        <dbReference type="ARBA" id="ARBA00008842"/>
    </source>
</evidence>
<dbReference type="GO" id="GO:0032934">
    <property type="term" value="F:sterol binding"/>
    <property type="evidence" value="ECO:0000318"/>
    <property type="project" value="GO_Central"/>
</dbReference>
<name>A0A0K9NXU5_ZOSMR</name>
<dbReference type="InterPro" id="IPR037239">
    <property type="entry name" value="OSBP_sf"/>
</dbReference>
<dbReference type="FunFam" id="3.30.70.3490:FF:000007">
    <property type="entry name" value="Oxysterol-binding protein-related protein 4B"/>
    <property type="match status" value="1"/>
</dbReference>
<organism evidence="5 6">
    <name type="scientific">Zostera marina</name>
    <name type="common">Eelgrass</name>
    <dbReference type="NCBI Taxonomy" id="29655"/>
    <lineage>
        <taxon>Eukaryota</taxon>
        <taxon>Viridiplantae</taxon>
        <taxon>Streptophyta</taxon>
        <taxon>Embryophyta</taxon>
        <taxon>Tracheophyta</taxon>
        <taxon>Spermatophyta</taxon>
        <taxon>Magnoliopsida</taxon>
        <taxon>Liliopsida</taxon>
        <taxon>Zosteraceae</taxon>
        <taxon>Zostera</taxon>
    </lineage>
</organism>
<dbReference type="STRING" id="29655.A0A0K9NXU5"/>
<dbReference type="Proteomes" id="UP000036987">
    <property type="component" value="Unassembled WGS sequence"/>
</dbReference>
<keyword evidence="3" id="KW-0445">Lipid transport</keyword>
<comment type="caution">
    <text evidence="5">The sequence shown here is derived from an EMBL/GenBank/DDBJ whole genome shotgun (WGS) entry which is preliminary data.</text>
</comment>
<dbReference type="GO" id="GO:0005829">
    <property type="term" value="C:cytosol"/>
    <property type="evidence" value="ECO:0000318"/>
    <property type="project" value="GO_Central"/>
</dbReference>
<dbReference type="EMBL" id="LFYR01001469">
    <property type="protein sequence ID" value="KMZ61564.1"/>
    <property type="molecule type" value="Genomic_DNA"/>
</dbReference>
<dbReference type="FunFam" id="2.40.160.120:FF:000011">
    <property type="entry name" value="Oxysterol-binding protein-related protein 4C"/>
    <property type="match status" value="1"/>
</dbReference>
<evidence type="ECO:0000256" key="4">
    <source>
        <dbReference type="RuleBase" id="RU003844"/>
    </source>
</evidence>
<dbReference type="OMA" id="SSYWTEH"/>
<dbReference type="GO" id="GO:0016020">
    <property type="term" value="C:membrane"/>
    <property type="evidence" value="ECO:0000318"/>
    <property type="project" value="GO_Central"/>
</dbReference>
<dbReference type="SUPFAM" id="SSF144000">
    <property type="entry name" value="Oxysterol-binding protein-like"/>
    <property type="match status" value="1"/>
</dbReference>